<evidence type="ECO:0000259" key="2">
    <source>
        <dbReference type="Pfam" id="PF18962"/>
    </source>
</evidence>
<accession>A0ABU0ZXD5</accession>
<keyword evidence="4" id="KW-1185">Reference proteome</keyword>
<reference evidence="3 4" key="1">
    <citation type="submission" date="2023-08" db="EMBL/GenBank/DDBJ databases">
        <title>Mesonia sp. MT50, isolated from deep-sea sediment of the Mariana Trench.</title>
        <authorList>
            <person name="Fu H."/>
        </authorList>
    </citation>
    <scope>NUCLEOTIDE SEQUENCE [LARGE SCALE GENOMIC DNA]</scope>
    <source>
        <strain evidence="3 4">MT50</strain>
    </source>
</reference>
<dbReference type="Pfam" id="PF18962">
    <property type="entry name" value="Por_Secre_tail"/>
    <property type="match status" value="1"/>
</dbReference>
<evidence type="ECO:0000313" key="3">
    <source>
        <dbReference type="EMBL" id="MDQ7916132.1"/>
    </source>
</evidence>
<dbReference type="InterPro" id="IPR026444">
    <property type="entry name" value="Secre_tail"/>
</dbReference>
<keyword evidence="1" id="KW-0732">Signal</keyword>
<protein>
    <recommendedName>
        <fullName evidence="2">Secretion system C-terminal sorting domain-containing protein</fullName>
    </recommendedName>
</protein>
<feature type="domain" description="Secretion system C-terminal sorting" evidence="2">
    <location>
        <begin position="12"/>
        <end position="74"/>
    </location>
</feature>
<sequence>MASPYALQSLSPNPANNQVQVAYQTQGATSAYLSITSTQTAVSNNYILNVNDSNLIIDVSTYVPGTYVMALSCDGEII</sequence>
<proteinExistence type="predicted"/>
<organism evidence="3 4">
    <name type="scientific">Mesonia profundi</name>
    <dbReference type="NCBI Taxonomy" id="3070998"/>
    <lineage>
        <taxon>Bacteria</taxon>
        <taxon>Pseudomonadati</taxon>
        <taxon>Bacteroidota</taxon>
        <taxon>Flavobacteriia</taxon>
        <taxon>Flavobacteriales</taxon>
        <taxon>Flavobacteriaceae</taxon>
        <taxon>Mesonia</taxon>
    </lineage>
</organism>
<evidence type="ECO:0000256" key="1">
    <source>
        <dbReference type="ARBA" id="ARBA00022729"/>
    </source>
</evidence>
<name>A0ABU0ZXD5_9FLAO</name>
<gene>
    <name evidence="3" type="ORF">RBU60_00980</name>
</gene>
<dbReference type="RefSeq" id="WP_308862739.1">
    <property type="nucleotide sequence ID" value="NZ_JAVHUL010000001.1"/>
</dbReference>
<dbReference type="EMBL" id="JAVHUL010000001">
    <property type="protein sequence ID" value="MDQ7916132.1"/>
    <property type="molecule type" value="Genomic_DNA"/>
</dbReference>
<dbReference type="Proteomes" id="UP001230915">
    <property type="component" value="Unassembled WGS sequence"/>
</dbReference>
<evidence type="ECO:0000313" key="4">
    <source>
        <dbReference type="Proteomes" id="UP001230915"/>
    </source>
</evidence>
<comment type="caution">
    <text evidence="3">The sequence shown here is derived from an EMBL/GenBank/DDBJ whole genome shotgun (WGS) entry which is preliminary data.</text>
</comment>